<organism evidence="2 3">
    <name type="scientific">Acidiphilium cryptum (strain JF-5)</name>
    <dbReference type="NCBI Taxonomy" id="349163"/>
    <lineage>
        <taxon>Bacteria</taxon>
        <taxon>Pseudomonadati</taxon>
        <taxon>Pseudomonadota</taxon>
        <taxon>Alphaproteobacteria</taxon>
        <taxon>Acetobacterales</taxon>
        <taxon>Acidocellaceae</taxon>
        <taxon>Acidiphilium</taxon>
    </lineage>
</organism>
<reference evidence="2 3" key="1">
    <citation type="submission" date="2007-05" db="EMBL/GenBank/DDBJ databases">
        <title>Complete sequence of chromosome of Acidiphilium cryptum JF-5.</title>
        <authorList>
            <consortium name="US DOE Joint Genome Institute"/>
            <person name="Copeland A."/>
            <person name="Lucas S."/>
            <person name="Lapidus A."/>
            <person name="Barry K."/>
            <person name="Detter J.C."/>
            <person name="Glavina del Rio T."/>
            <person name="Hammon N."/>
            <person name="Israni S."/>
            <person name="Dalin E."/>
            <person name="Tice H."/>
            <person name="Pitluck S."/>
            <person name="Sims D."/>
            <person name="Brettin T."/>
            <person name="Bruce D."/>
            <person name="Han C."/>
            <person name="Schmutz J."/>
            <person name="Larimer F."/>
            <person name="Land M."/>
            <person name="Hauser L."/>
            <person name="Kyrpides N."/>
            <person name="Kim E."/>
            <person name="Magnuson T."/>
            <person name="Richardson P."/>
        </authorList>
    </citation>
    <scope>NUCLEOTIDE SEQUENCE [LARGE SCALE GENOMIC DNA]</scope>
    <source>
        <strain evidence="2 3">JF-5</strain>
    </source>
</reference>
<name>A5FYU0_ACICJ</name>
<proteinExistence type="predicted"/>
<evidence type="ECO:0000313" key="3">
    <source>
        <dbReference type="Proteomes" id="UP000000245"/>
    </source>
</evidence>
<sequence length="80" mass="8301">MMGGLIGAASGMRAVPVRHGCAGVARDQCRNHDEPDGQPHFSGTDSRLAAASRRDAGRLGVGGVHRGFLTDSRGGVMKFP</sequence>
<keyword evidence="3" id="KW-1185">Reference proteome</keyword>
<protein>
    <submittedName>
        <fullName evidence="2">Uncharacterized protein</fullName>
    </submittedName>
</protein>
<dbReference type="HOGENOM" id="CLU_2581691_0_0_5"/>
<evidence type="ECO:0000313" key="2">
    <source>
        <dbReference type="EMBL" id="ABQ30772.1"/>
    </source>
</evidence>
<dbReference type="EMBL" id="CP000697">
    <property type="protein sequence ID" value="ABQ30772.1"/>
    <property type="molecule type" value="Genomic_DNA"/>
</dbReference>
<dbReference type="Proteomes" id="UP000000245">
    <property type="component" value="Chromosome"/>
</dbReference>
<accession>A5FYU0</accession>
<feature type="region of interest" description="Disordered" evidence="1">
    <location>
        <begin position="28"/>
        <end position="51"/>
    </location>
</feature>
<dbReference type="KEGG" id="acr:Acry_1566"/>
<feature type="compositionally biased region" description="Basic and acidic residues" evidence="1">
    <location>
        <begin position="28"/>
        <end position="37"/>
    </location>
</feature>
<gene>
    <name evidence="2" type="ordered locus">Acry_1566</name>
</gene>
<dbReference type="AlphaFoldDB" id="A5FYU0"/>
<evidence type="ECO:0000256" key="1">
    <source>
        <dbReference type="SAM" id="MobiDB-lite"/>
    </source>
</evidence>